<comment type="caution">
    <text evidence="2">The sequence shown here is derived from an EMBL/GenBank/DDBJ whole genome shotgun (WGS) entry which is preliminary data.</text>
</comment>
<accession>A0A9P5NUH6</accession>
<evidence type="ECO:0000256" key="1">
    <source>
        <dbReference type="ARBA" id="ARBA00009740"/>
    </source>
</evidence>
<proteinExistence type="inferred from homology"/>
<evidence type="ECO:0000313" key="3">
    <source>
        <dbReference type="Proteomes" id="UP000724874"/>
    </source>
</evidence>
<dbReference type="PANTHER" id="PTHR31360:SF0">
    <property type="entry name" value="OIL BODY-ASSOCIATED PROTEIN 1B"/>
    <property type="match status" value="1"/>
</dbReference>
<dbReference type="OrthoDB" id="1901244at2759"/>
<dbReference type="Pfam" id="PF06884">
    <property type="entry name" value="DUF1264"/>
    <property type="match status" value="1"/>
</dbReference>
<keyword evidence="3" id="KW-1185">Reference proteome</keyword>
<dbReference type="InterPro" id="IPR010686">
    <property type="entry name" value="OBAP-like"/>
</dbReference>
<sequence length="233" mass="26646">MTRACLGWDWLGISGSSVTSIPLRVRQRQGKDGSGEPLSPESRTLNAVSGLVQEFEPLKNVCGYLNAFHLYADEPSKFVEAHHYCASLNEDFRQCLIYESGEKNARLIGTLRDLEESERRLWHSHVFEIKSGMLIMPKPSLVPEAAWEIAENKEMEQLIQVYGKIYHTWQVDRGDPLPIGAPKLMTSVTEEAELHGGLLEKMKERDKKLVADYNRKKEARKELVEPKIHPDYR</sequence>
<dbReference type="AlphaFoldDB" id="A0A9P5NUH6"/>
<evidence type="ECO:0000313" key="2">
    <source>
        <dbReference type="EMBL" id="KAF8907060.1"/>
    </source>
</evidence>
<dbReference type="PANTHER" id="PTHR31360">
    <property type="match status" value="1"/>
</dbReference>
<organism evidence="2 3">
    <name type="scientific">Gymnopilus junonius</name>
    <name type="common">Spectacular rustgill mushroom</name>
    <name type="synonym">Gymnopilus spectabilis subsp. junonius</name>
    <dbReference type="NCBI Taxonomy" id="109634"/>
    <lineage>
        <taxon>Eukaryota</taxon>
        <taxon>Fungi</taxon>
        <taxon>Dikarya</taxon>
        <taxon>Basidiomycota</taxon>
        <taxon>Agaricomycotina</taxon>
        <taxon>Agaricomycetes</taxon>
        <taxon>Agaricomycetidae</taxon>
        <taxon>Agaricales</taxon>
        <taxon>Agaricineae</taxon>
        <taxon>Hymenogastraceae</taxon>
        <taxon>Gymnopilus</taxon>
    </lineage>
</organism>
<gene>
    <name evidence="2" type="ORF">CPB84DRAFT_1813666</name>
</gene>
<dbReference type="EMBL" id="JADNYJ010000016">
    <property type="protein sequence ID" value="KAF8907060.1"/>
    <property type="molecule type" value="Genomic_DNA"/>
</dbReference>
<comment type="similarity">
    <text evidence="1">Belongs to the OBAP family.</text>
</comment>
<name>A0A9P5NUH6_GYMJU</name>
<reference evidence="2" key="1">
    <citation type="submission" date="2020-11" db="EMBL/GenBank/DDBJ databases">
        <authorList>
            <consortium name="DOE Joint Genome Institute"/>
            <person name="Ahrendt S."/>
            <person name="Riley R."/>
            <person name="Andreopoulos W."/>
            <person name="LaButti K."/>
            <person name="Pangilinan J."/>
            <person name="Ruiz-duenas F.J."/>
            <person name="Barrasa J.M."/>
            <person name="Sanchez-Garcia M."/>
            <person name="Camarero S."/>
            <person name="Miyauchi S."/>
            <person name="Serrano A."/>
            <person name="Linde D."/>
            <person name="Babiker R."/>
            <person name="Drula E."/>
            <person name="Ayuso-Fernandez I."/>
            <person name="Pacheco R."/>
            <person name="Padilla G."/>
            <person name="Ferreira P."/>
            <person name="Barriuso J."/>
            <person name="Kellner H."/>
            <person name="Castanera R."/>
            <person name="Alfaro M."/>
            <person name="Ramirez L."/>
            <person name="Pisabarro A.G."/>
            <person name="Kuo A."/>
            <person name="Tritt A."/>
            <person name="Lipzen A."/>
            <person name="He G."/>
            <person name="Yan M."/>
            <person name="Ng V."/>
            <person name="Cullen D."/>
            <person name="Martin F."/>
            <person name="Rosso M.-N."/>
            <person name="Henrissat B."/>
            <person name="Hibbett D."/>
            <person name="Martinez A.T."/>
            <person name="Grigoriev I.V."/>
        </authorList>
    </citation>
    <scope>NUCLEOTIDE SEQUENCE</scope>
    <source>
        <strain evidence="2">AH 44721</strain>
    </source>
</reference>
<protein>
    <submittedName>
        <fullName evidence="2">DUF1264 domain protein</fullName>
    </submittedName>
</protein>
<dbReference type="Proteomes" id="UP000724874">
    <property type="component" value="Unassembled WGS sequence"/>
</dbReference>